<proteinExistence type="predicted"/>
<dbReference type="PANTHER" id="PTHR43211:SF1">
    <property type="entry name" value="BLL6422 PROTEIN"/>
    <property type="match status" value="1"/>
</dbReference>
<gene>
    <name evidence="3" type="ORF">AF331_14740</name>
</gene>
<accession>A0A0M0G630</accession>
<dbReference type="RefSeq" id="WP_053428814.1">
    <property type="nucleotide sequence ID" value="NZ_LGUE01000004.1"/>
</dbReference>
<evidence type="ECO:0000313" key="4">
    <source>
        <dbReference type="Proteomes" id="UP000037405"/>
    </source>
</evidence>
<dbReference type="STRING" id="189381.GCA_900166615_00961"/>
<evidence type="ECO:0000259" key="2">
    <source>
        <dbReference type="Pfam" id="PF01557"/>
    </source>
</evidence>
<dbReference type="AlphaFoldDB" id="A0A0M0G630"/>
<dbReference type="OrthoDB" id="9805307at2"/>
<dbReference type="PANTHER" id="PTHR43211">
    <property type="entry name" value="FUMARYLACETOACETATE HYDROLASE"/>
    <property type="match status" value="1"/>
</dbReference>
<feature type="region of interest" description="Disordered" evidence="1">
    <location>
        <begin position="304"/>
        <end position="325"/>
    </location>
</feature>
<comment type="caution">
    <text evidence="3">The sequence shown here is derived from an EMBL/GenBank/DDBJ whole genome shotgun (WGS) entry which is preliminary data.</text>
</comment>
<dbReference type="Proteomes" id="UP000037405">
    <property type="component" value="Unassembled WGS sequence"/>
</dbReference>
<protein>
    <submittedName>
        <fullName evidence="3">Fumarylacetoacetase</fullName>
    </submittedName>
</protein>
<evidence type="ECO:0000256" key="1">
    <source>
        <dbReference type="SAM" id="MobiDB-lite"/>
    </source>
</evidence>
<dbReference type="EMBL" id="LGUE01000004">
    <property type="protein sequence ID" value="KON85218.1"/>
    <property type="molecule type" value="Genomic_DNA"/>
</dbReference>
<reference evidence="4" key="1">
    <citation type="submission" date="2015-07" db="EMBL/GenBank/DDBJ databases">
        <title>Fjat-14235 jcm11544.</title>
        <authorList>
            <person name="Liu B."/>
            <person name="Wang J."/>
            <person name="Zhu Y."/>
            <person name="Liu G."/>
            <person name="Chen Q."/>
            <person name="Chen Z."/>
            <person name="Lan J."/>
            <person name="Che J."/>
            <person name="Ge C."/>
            <person name="Shi H."/>
            <person name="Pan Z."/>
            <person name="Liu X."/>
        </authorList>
    </citation>
    <scope>NUCLEOTIDE SEQUENCE [LARGE SCALE GENOMIC DNA]</scope>
    <source>
        <strain evidence="4">JCM 11544</strain>
    </source>
</reference>
<name>A0A0M0G630_9BACI</name>
<dbReference type="InterPro" id="IPR011234">
    <property type="entry name" value="Fumarylacetoacetase-like_C"/>
</dbReference>
<dbReference type="PATRIC" id="fig|189381.12.peg.3035"/>
<feature type="domain" description="Fumarylacetoacetase-like C-terminal" evidence="2">
    <location>
        <begin position="78"/>
        <end position="298"/>
    </location>
</feature>
<evidence type="ECO:0000313" key="3">
    <source>
        <dbReference type="EMBL" id="KON85218.1"/>
    </source>
</evidence>
<dbReference type="Pfam" id="PF01557">
    <property type="entry name" value="FAA_hydrolase"/>
    <property type="match status" value="1"/>
</dbReference>
<organism evidence="3 4">
    <name type="scientific">Rossellomorea marisflavi</name>
    <dbReference type="NCBI Taxonomy" id="189381"/>
    <lineage>
        <taxon>Bacteria</taxon>
        <taxon>Bacillati</taxon>
        <taxon>Bacillota</taxon>
        <taxon>Bacilli</taxon>
        <taxon>Bacillales</taxon>
        <taxon>Bacillaceae</taxon>
        <taxon>Rossellomorea</taxon>
    </lineage>
</organism>
<dbReference type="GO" id="GO:0003824">
    <property type="term" value="F:catalytic activity"/>
    <property type="evidence" value="ECO:0007669"/>
    <property type="project" value="InterPro"/>
</dbReference>
<dbReference type="Gene3D" id="3.90.850.10">
    <property type="entry name" value="Fumarylacetoacetase-like, C-terminal domain"/>
    <property type="match status" value="1"/>
</dbReference>
<dbReference type="InterPro" id="IPR036663">
    <property type="entry name" value="Fumarylacetoacetase_C_sf"/>
</dbReference>
<keyword evidence="4" id="KW-1185">Reference proteome</keyword>
<dbReference type="SUPFAM" id="SSF56529">
    <property type="entry name" value="FAH"/>
    <property type="match status" value="1"/>
</dbReference>
<sequence>MKLVSFIVGDDVRAGLVSGDRVIDIHQASGGRLPKEMRGLIELGDEGIALMRELSALTGEYALSDLALVSPLPDPVSIRDFYAFEDHVRNARQRRGLAVVPEWYEMPVFYFTNHMSVTGPDAPITVPKGSACLDYELEISCVIGRKGKDIPVECAEDHIYGYMIMNDWSARDLQREEMKVGLGPAKGKDFATTFGPYLVTRDELESYREGDRLDLEMTATVNGVLLSKGNYKEIHYTFSAMIARASENVMLIPGEVIGSGTVGTGCLLELGEEVHPWLVPGDVVELGITGLGILKNTISAREERDHVLSPDGDDPPQASYDVQKR</sequence>